<dbReference type="AlphaFoldDB" id="A0AAV7HTN5"/>
<proteinExistence type="predicted"/>
<organism evidence="1 2">
    <name type="scientific">Cotesia glomerata</name>
    <name type="common">Lepidopteran parasitic wasp</name>
    <name type="synonym">Apanteles glomeratus</name>
    <dbReference type="NCBI Taxonomy" id="32391"/>
    <lineage>
        <taxon>Eukaryota</taxon>
        <taxon>Metazoa</taxon>
        <taxon>Ecdysozoa</taxon>
        <taxon>Arthropoda</taxon>
        <taxon>Hexapoda</taxon>
        <taxon>Insecta</taxon>
        <taxon>Pterygota</taxon>
        <taxon>Neoptera</taxon>
        <taxon>Endopterygota</taxon>
        <taxon>Hymenoptera</taxon>
        <taxon>Apocrita</taxon>
        <taxon>Ichneumonoidea</taxon>
        <taxon>Braconidae</taxon>
        <taxon>Microgastrinae</taxon>
        <taxon>Cotesia</taxon>
    </lineage>
</organism>
<gene>
    <name evidence="1" type="ORF">KQX54_000906</name>
</gene>
<reference evidence="1 2" key="1">
    <citation type="journal article" date="2021" name="J. Hered.">
        <title>A chromosome-level genome assembly of the parasitoid wasp, Cotesia glomerata (Hymenoptera: Braconidae).</title>
        <authorList>
            <person name="Pinto B.J."/>
            <person name="Weis J.J."/>
            <person name="Gamble T."/>
            <person name="Ode P.J."/>
            <person name="Paul R."/>
            <person name="Zaspel J.M."/>
        </authorList>
    </citation>
    <scope>NUCLEOTIDE SEQUENCE [LARGE SCALE GENOMIC DNA]</scope>
    <source>
        <strain evidence="1">CgM1</strain>
    </source>
</reference>
<dbReference type="EMBL" id="JAHXZJ010001887">
    <property type="protein sequence ID" value="KAH0548343.1"/>
    <property type="molecule type" value="Genomic_DNA"/>
</dbReference>
<name>A0AAV7HTN5_COTGL</name>
<keyword evidence="2" id="KW-1185">Reference proteome</keyword>
<comment type="caution">
    <text evidence="1">The sequence shown here is derived from an EMBL/GenBank/DDBJ whole genome shotgun (WGS) entry which is preliminary data.</text>
</comment>
<evidence type="ECO:0000313" key="2">
    <source>
        <dbReference type="Proteomes" id="UP000826195"/>
    </source>
</evidence>
<sequence length="57" mass="7097">EPTQVGDRDDLLGREVALHQLWEELEERLRILQRETHRNIRFFDNNIHEREINPRRH</sequence>
<feature type="non-terminal residue" evidence="1">
    <location>
        <position position="1"/>
    </location>
</feature>
<evidence type="ECO:0000313" key="1">
    <source>
        <dbReference type="EMBL" id="KAH0548343.1"/>
    </source>
</evidence>
<protein>
    <submittedName>
        <fullName evidence="1">Uncharacterized protein</fullName>
    </submittedName>
</protein>
<accession>A0AAV7HTN5</accession>
<dbReference type="Proteomes" id="UP000826195">
    <property type="component" value="Unassembled WGS sequence"/>
</dbReference>